<feature type="region of interest" description="Disordered" evidence="1">
    <location>
        <begin position="163"/>
        <end position="227"/>
    </location>
</feature>
<evidence type="ECO:0000313" key="4">
    <source>
        <dbReference type="Proteomes" id="UP000824190"/>
    </source>
</evidence>
<dbReference type="AlphaFoldDB" id="A0A9D1RQ62"/>
<dbReference type="Gene3D" id="3.30.1330.40">
    <property type="entry name" value="RutC-like"/>
    <property type="match status" value="1"/>
</dbReference>
<dbReference type="InterPro" id="IPR006175">
    <property type="entry name" value="YjgF/YER057c/UK114"/>
</dbReference>
<dbReference type="PANTHER" id="PTHR11803">
    <property type="entry name" value="2-IMINOBUTANOATE/2-IMINOPROPANOATE DEAMINASE RIDA"/>
    <property type="match status" value="1"/>
</dbReference>
<dbReference type="PROSITE" id="PS51257">
    <property type="entry name" value="PROKAR_LIPOPROTEIN"/>
    <property type="match status" value="1"/>
</dbReference>
<accession>A0A9D1RQ62</accession>
<feature type="compositionally biased region" description="Low complexity" evidence="1">
    <location>
        <begin position="168"/>
        <end position="188"/>
    </location>
</feature>
<dbReference type="GO" id="GO:0019239">
    <property type="term" value="F:deaminase activity"/>
    <property type="evidence" value="ECO:0007669"/>
    <property type="project" value="TreeGrafter"/>
</dbReference>
<protein>
    <recommendedName>
        <fullName evidence="5">Secreted protein</fullName>
    </recommendedName>
</protein>
<evidence type="ECO:0000313" key="3">
    <source>
        <dbReference type="EMBL" id="HIW92119.1"/>
    </source>
</evidence>
<dbReference type="EMBL" id="DXGC01000088">
    <property type="protein sequence ID" value="HIW92119.1"/>
    <property type="molecule type" value="Genomic_DNA"/>
</dbReference>
<dbReference type="Proteomes" id="UP000824190">
    <property type="component" value="Unassembled WGS sequence"/>
</dbReference>
<dbReference type="PANTHER" id="PTHR11803:SF59">
    <property type="entry name" value="ENDORIBONUCLEASE"/>
    <property type="match status" value="1"/>
</dbReference>
<evidence type="ECO:0000256" key="1">
    <source>
        <dbReference type="SAM" id="MobiDB-lite"/>
    </source>
</evidence>
<gene>
    <name evidence="3" type="ORF">H9870_10720</name>
</gene>
<organism evidence="3 4">
    <name type="scientific">Candidatus Corynebacterium avicola</name>
    <dbReference type="NCBI Taxonomy" id="2838527"/>
    <lineage>
        <taxon>Bacteria</taxon>
        <taxon>Bacillati</taxon>
        <taxon>Actinomycetota</taxon>
        <taxon>Actinomycetes</taxon>
        <taxon>Mycobacteriales</taxon>
        <taxon>Corynebacteriaceae</taxon>
        <taxon>Corynebacterium</taxon>
    </lineage>
</organism>
<dbReference type="InterPro" id="IPR035959">
    <property type="entry name" value="RutC-like_sf"/>
</dbReference>
<name>A0A9D1RQ62_9CORY</name>
<comment type="caution">
    <text evidence="3">The sequence shown here is derived from an EMBL/GenBank/DDBJ whole genome shotgun (WGS) entry which is preliminary data.</text>
</comment>
<sequence length="242" mass="25530">MKRPIAVVAGSALLFGLSACGFDETVFSTTGEESATNAQAISVPANADLYRIGAIGPDVLNEDAEEGDPLRYVDPSFITDEGNLKRRMSPTEAQSLQVLSKINEELTAEGIRIVDVASVRVYLTAGPDGADYEGWERAYRTYFANIDPDSGESLVTPTALTATKLTDAPSTSATSSATSEPSEPSESAEASESEEPTESSTSPLPGEDNPTKPTVLTVGVADQPVDGWLVQVEVDAYTESDD</sequence>
<proteinExistence type="predicted"/>
<feature type="signal peptide" evidence="2">
    <location>
        <begin position="1"/>
        <end position="21"/>
    </location>
</feature>
<reference evidence="3" key="2">
    <citation type="submission" date="2021-04" db="EMBL/GenBank/DDBJ databases">
        <authorList>
            <person name="Gilroy R."/>
        </authorList>
    </citation>
    <scope>NUCLEOTIDE SEQUENCE</scope>
    <source>
        <strain evidence="3">CHK32-1732</strain>
    </source>
</reference>
<evidence type="ECO:0000256" key="2">
    <source>
        <dbReference type="SAM" id="SignalP"/>
    </source>
</evidence>
<reference evidence="3" key="1">
    <citation type="journal article" date="2021" name="PeerJ">
        <title>Extensive microbial diversity within the chicken gut microbiome revealed by metagenomics and culture.</title>
        <authorList>
            <person name="Gilroy R."/>
            <person name="Ravi A."/>
            <person name="Getino M."/>
            <person name="Pursley I."/>
            <person name="Horton D.L."/>
            <person name="Alikhan N.F."/>
            <person name="Baker D."/>
            <person name="Gharbi K."/>
            <person name="Hall N."/>
            <person name="Watson M."/>
            <person name="Adriaenssens E.M."/>
            <person name="Foster-Nyarko E."/>
            <person name="Jarju S."/>
            <person name="Secka A."/>
            <person name="Antonio M."/>
            <person name="Oren A."/>
            <person name="Chaudhuri R.R."/>
            <person name="La Ragione R."/>
            <person name="Hildebrand F."/>
            <person name="Pallen M.J."/>
        </authorList>
    </citation>
    <scope>NUCLEOTIDE SEQUENCE</scope>
    <source>
        <strain evidence="3">CHK32-1732</strain>
    </source>
</reference>
<evidence type="ECO:0008006" key="5">
    <source>
        <dbReference type="Google" id="ProtNLM"/>
    </source>
</evidence>
<feature type="chain" id="PRO_5039162268" description="Secreted protein" evidence="2">
    <location>
        <begin position="22"/>
        <end position="242"/>
    </location>
</feature>
<dbReference type="GO" id="GO:0005829">
    <property type="term" value="C:cytosol"/>
    <property type="evidence" value="ECO:0007669"/>
    <property type="project" value="TreeGrafter"/>
</dbReference>
<keyword evidence="2" id="KW-0732">Signal</keyword>
<dbReference type="SUPFAM" id="SSF55298">
    <property type="entry name" value="YjgF-like"/>
    <property type="match status" value="1"/>
</dbReference>